<organism evidence="2 3">
    <name type="scientific">Streptomyces spiramenti</name>
    <dbReference type="NCBI Taxonomy" id="2720606"/>
    <lineage>
        <taxon>Bacteria</taxon>
        <taxon>Bacillati</taxon>
        <taxon>Actinomycetota</taxon>
        <taxon>Actinomycetes</taxon>
        <taxon>Kitasatosporales</taxon>
        <taxon>Streptomycetaceae</taxon>
        <taxon>Streptomyces</taxon>
    </lineage>
</organism>
<comment type="caution">
    <text evidence="2">The sequence shown here is derived from an EMBL/GenBank/DDBJ whole genome shotgun (WGS) entry which is preliminary data.</text>
</comment>
<evidence type="ECO:0000256" key="1">
    <source>
        <dbReference type="SAM" id="MobiDB-lite"/>
    </source>
</evidence>
<evidence type="ECO:0000313" key="3">
    <source>
        <dbReference type="Proteomes" id="UP000746503"/>
    </source>
</evidence>
<sequence length="209" mass="22494">MSGGNRCARTQVVRSSGPLVFRAQCTVCEEIGPQVETGDAHRDVDDLPPGTRPVPRTQLHPAPGGAPHMSGDGYTDGYHCEVVSRSPDAGGEWYLAATWADTPDEALDWLHDQAGRLAGVLDATEDDHAEKQQRYATPVARVFREWTADTEFRAMQRAALADGQPISASARGPDRICGAAAVEVLYSLAARPIFRPLLAPFGNSSADRQ</sequence>
<accession>A0ABX1ALK8</accession>
<keyword evidence="3" id="KW-1185">Reference proteome</keyword>
<gene>
    <name evidence="2" type="ORF">HCJ92_03425</name>
</gene>
<proteinExistence type="predicted"/>
<evidence type="ECO:0000313" key="2">
    <source>
        <dbReference type="EMBL" id="NJP65357.1"/>
    </source>
</evidence>
<feature type="region of interest" description="Disordered" evidence="1">
    <location>
        <begin position="36"/>
        <end position="68"/>
    </location>
</feature>
<reference evidence="2 3" key="1">
    <citation type="submission" date="2020-03" db="EMBL/GenBank/DDBJ databases">
        <title>Draft genome of Streptomyces sp. ventii, isolated from the Axial Seamount in the Pacific Ocean, and resequencing of the two type strains Streptomyces lonarensis strain NCL 716 and Streptomyces bohaiensis strain 11A07.</title>
        <authorList>
            <person name="Loughran R.M."/>
            <person name="Pfannmuller K.M."/>
            <person name="Wasson B.J."/>
            <person name="Deadmond M.C."/>
            <person name="Paddock B.E."/>
            <person name="Koyack M.J."/>
            <person name="Gallegos D.A."/>
            <person name="Mitchell E.A."/>
            <person name="Ushijima B."/>
            <person name="Saw J.H."/>
            <person name="Mcphail K.L."/>
            <person name="Videau P."/>
        </authorList>
    </citation>
    <scope>NUCLEOTIDE SEQUENCE [LARGE SCALE GENOMIC DNA]</scope>
    <source>
        <strain evidence="3">5675061</strain>
    </source>
</reference>
<dbReference type="Proteomes" id="UP000746503">
    <property type="component" value="Unassembled WGS sequence"/>
</dbReference>
<dbReference type="EMBL" id="JAAVJB010000013">
    <property type="protein sequence ID" value="NJP65357.1"/>
    <property type="molecule type" value="Genomic_DNA"/>
</dbReference>
<dbReference type="RefSeq" id="WP_167931882.1">
    <property type="nucleotide sequence ID" value="NZ_JAAVJB010000013.1"/>
</dbReference>
<name>A0ABX1ALK8_9ACTN</name>
<protein>
    <submittedName>
        <fullName evidence="2">Uncharacterized protein</fullName>
    </submittedName>
</protein>